<evidence type="ECO:0008006" key="5">
    <source>
        <dbReference type="Google" id="ProtNLM"/>
    </source>
</evidence>
<evidence type="ECO:0000313" key="4">
    <source>
        <dbReference type="EMBL" id="HEB13745.1"/>
    </source>
</evidence>
<dbReference type="GO" id="GO:0004519">
    <property type="term" value="F:endonuclease activity"/>
    <property type="evidence" value="ECO:0007669"/>
    <property type="project" value="InterPro"/>
</dbReference>
<dbReference type="Pfam" id="PF01844">
    <property type="entry name" value="HNH"/>
    <property type="match status" value="1"/>
</dbReference>
<dbReference type="InterPro" id="IPR002711">
    <property type="entry name" value="HNH"/>
</dbReference>
<protein>
    <recommendedName>
        <fullName evidence="5">HNH nuclease domain-containing protein</fullName>
    </recommendedName>
</protein>
<sequence length="219" mass="25656">MFQEGHKHSPKWYGRMVGNKINLGKKHTSETIRKRVNSRKGYRHSEETLRKIGLGNKGKRVSKESRQKMSKAKKGKPSPNKGKKASLETRKKQSKAKKGKIPWNIGLTKKTDERVRKYGEKGSITNKGRIPWNYQGGISFEPYGIEFNEDLKEVIRNRDRRKCQLCEKTELENEEKLSVHHIDYDKKNNDPDNLISLCRSCHSKTQINRENWKQYFKSL</sequence>
<dbReference type="AlphaFoldDB" id="A0A7C1NSS0"/>
<dbReference type="InterPro" id="IPR003611">
    <property type="entry name" value="NUMOD3"/>
</dbReference>
<dbReference type="SMART" id="SM00507">
    <property type="entry name" value="HNHc"/>
    <property type="match status" value="1"/>
</dbReference>
<feature type="domain" description="Nuclease associated modular" evidence="2">
    <location>
        <begin position="81"/>
        <end position="97"/>
    </location>
</feature>
<feature type="domain" description="Nuclease associated modular" evidence="2">
    <location>
        <begin position="57"/>
        <end position="73"/>
    </location>
</feature>
<dbReference type="Proteomes" id="UP000885695">
    <property type="component" value="Unassembled WGS sequence"/>
</dbReference>
<feature type="domain" description="Nuclease associated modular" evidence="2">
    <location>
        <begin position="23"/>
        <end position="39"/>
    </location>
</feature>
<dbReference type="SMART" id="SM00496">
    <property type="entry name" value="IENR2"/>
    <property type="match status" value="4"/>
</dbReference>
<dbReference type="GO" id="GO:0008270">
    <property type="term" value="F:zinc ion binding"/>
    <property type="evidence" value="ECO:0007669"/>
    <property type="project" value="InterPro"/>
</dbReference>
<feature type="domain" description="Nuclease associated modular" evidence="2">
    <location>
        <begin position="40"/>
        <end position="56"/>
    </location>
</feature>
<feature type="domain" description="HNH nuclease" evidence="3">
    <location>
        <begin position="150"/>
        <end position="203"/>
    </location>
</feature>
<name>A0A7C1NSS0_UNCC3</name>
<dbReference type="SUPFAM" id="SSF64496">
    <property type="entry name" value="DNA-binding domain of intron-encoded endonucleases"/>
    <property type="match status" value="1"/>
</dbReference>
<proteinExistence type="predicted"/>
<evidence type="ECO:0000259" key="2">
    <source>
        <dbReference type="SMART" id="SM00496"/>
    </source>
</evidence>
<dbReference type="GO" id="GO:0003677">
    <property type="term" value="F:DNA binding"/>
    <property type="evidence" value="ECO:0007669"/>
    <property type="project" value="InterPro"/>
</dbReference>
<dbReference type="InterPro" id="IPR003615">
    <property type="entry name" value="HNH_nuc"/>
</dbReference>
<organism evidence="4">
    <name type="scientific">candidate division CPR3 bacterium</name>
    <dbReference type="NCBI Taxonomy" id="2268181"/>
    <lineage>
        <taxon>Bacteria</taxon>
        <taxon>Bacteria division CPR3</taxon>
    </lineage>
</organism>
<dbReference type="Pfam" id="PF07460">
    <property type="entry name" value="NUMOD3"/>
    <property type="match status" value="1"/>
</dbReference>
<feature type="region of interest" description="Disordered" evidence="1">
    <location>
        <begin position="1"/>
        <end position="101"/>
    </location>
</feature>
<dbReference type="Gene3D" id="1.10.30.50">
    <property type="match status" value="1"/>
</dbReference>
<reference evidence="4" key="1">
    <citation type="journal article" date="2020" name="mSystems">
        <title>Genome- and Community-Level Interaction Insights into Carbon Utilization and Element Cycling Functions of Hydrothermarchaeota in Hydrothermal Sediment.</title>
        <authorList>
            <person name="Zhou Z."/>
            <person name="Liu Y."/>
            <person name="Xu W."/>
            <person name="Pan J."/>
            <person name="Luo Z.H."/>
            <person name="Li M."/>
        </authorList>
    </citation>
    <scope>NUCLEOTIDE SEQUENCE [LARGE SCALE GENOMIC DNA]</scope>
    <source>
        <strain evidence="4">HyVt-369</strain>
    </source>
</reference>
<dbReference type="CDD" id="cd00085">
    <property type="entry name" value="HNHc"/>
    <property type="match status" value="1"/>
</dbReference>
<gene>
    <name evidence="4" type="ORF">ENI13_02060</name>
</gene>
<evidence type="ECO:0000256" key="1">
    <source>
        <dbReference type="SAM" id="MobiDB-lite"/>
    </source>
</evidence>
<dbReference type="EMBL" id="DRHL01000121">
    <property type="protein sequence ID" value="HEB13745.1"/>
    <property type="molecule type" value="Genomic_DNA"/>
</dbReference>
<evidence type="ECO:0000259" key="3">
    <source>
        <dbReference type="SMART" id="SM00507"/>
    </source>
</evidence>
<accession>A0A7C1NSS0</accession>
<feature type="compositionally biased region" description="Basic residues" evidence="1">
    <location>
        <begin position="68"/>
        <end position="84"/>
    </location>
</feature>
<comment type="caution">
    <text evidence="4">The sequence shown here is derived from an EMBL/GenBank/DDBJ whole genome shotgun (WGS) entry which is preliminary data.</text>
</comment>